<dbReference type="OrthoDB" id="9806005at2"/>
<dbReference type="PANTHER" id="PTHR41368">
    <property type="entry name" value="PROTEIN YGHO"/>
    <property type="match status" value="1"/>
</dbReference>
<proteinExistence type="predicted"/>
<dbReference type="Proteomes" id="UP000077552">
    <property type="component" value="Unassembled WGS sequence"/>
</dbReference>
<dbReference type="AlphaFoldDB" id="A0A1A9LH99"/>
<dbReference type="GO" id="GO:0016787">
    <property type="term" value="F:hydrolase activity"/>
    <property type="evidence" value="ECO:0007669"/>
    <property type="project" value="UniProtKB-KW"/>
</dbReference>
<comment type="caution">
    <text evidence="2">The sequence shown here is derived from an EMBL/GenBank/DDBJ whole genome shotgun (WGS) entry which is preliminary data.</text>
</comment>
<sequence>MIEVKQLTSKSDLKKFVTFPFKLYKDSKYWVPSLIKDEMETLDTAKNPVFKNAEAWYYLAYKNNEVVGRIAVILNHLEVNEQGKKKIRFGWLDMVDDIEITKALLEKAYEKGREHNLEYAEGPVGFSNMEKAGILTMGFEEMNTMITWYHYPYYAEHLEKLGYEKQATWVEYTLKIPEAIFEKVAKFSKIVRERYKLSVIRFKDKKEILPYVDDMFGLLNKTYNTLQTFVPIQQYQIDYYKKKYFSFIHPDYICCIKDETGKLIAFSIVMPSFSKALKKANGKLFPFGWNYILQAQKKNDTAAFYLIGIDPEYQGKGVTAIIFEEMQHLFNSKGIQTVETNPELKENTAVQLLWKDYNPVQHKERSTFRKTL</sequence>
<evidence type="ECO:0000313" key="2">
    <source>
        <dbReference type="EMBL" id="OAD92573.1"/>
    </source>
</evidence>
<dbReference type="PANTHER" id="PTHR41368:SF1">
    <property type="entry name" value="PROTEIN YGHO"/>
    <property type="match status" value="1"/>
</dbReference>
<protein>
    <submittedName>
        <fullName evidence="2">GTP cyclohydrolase</fullName>
    </submittedName>
</protein>
<accession>A0A1A9LH99</accession>
<feature type="domain" description="N-acetyltransferase" evidence="1">
    <location>
        <begin position="2"/>
        <end position="160"/>
    </location>
</feature>
<dbReference type="PROSITE" id="PS51186">
    <property type="entry name" value="GNAT"/>
    <property type="match status" value="1"/>
</dbReference>
<dbReference type="Gene3D" id="3.40.630.30">
    <property type="match status" value="1"/>
</dbReference>
<dbReference type="RefSeq" id="WP_068760465.1">
    <property type="nucleotide sequence ID" value="NZ_LXIE01000001.1"/>
</dbReference>
<gene>
    <name evidence="2" type="ORF">A7A78_01310</name>
</gene>
<dbReference type="InterPro" id="IPR016181">
    <property type="entry name" value="Acyl_CoA_acyltransferase"/>
</dbReference>
<dbReference type="InterPro" id="IPR000182">
    <property type="entry name" value="GNAT_dom"/>
</dbReference>
<dbReference type="STRING" id="1385699.A7A78_01310"/>
<dbReference type="SUPFAM" id="SSF55729">
    <property type="entry name" value="Acyl-CoA N-acyltransferases (Nat)"/>
    <property type="match status" value="1"/>
</dbReference>
<dbReference type="EMBL" id="LXIE01000001">
    <property type="protein sequence ID" value="OAD92573.1"/>
    <property type="molecule type" value="Genomic_DNA"/>
</dbReference>
<reference evidence="2 3" key="1">
    <citation type="submission" date="2016-05" db="EMBL/GenBank/DDBJ databases">
        <title>Genome sequencing of Vitellibacter soesokkakensis RSSK-12.</title>
        <authorList>
            <person name="Thevarajoo S."/>
            <person name="Selvaratnam C."/>
            <person name="Goh K.M."/>
            <person name="Chan K.-G."/>
            <person name="Chong C.S."/>
        </authorList>
    </citation>
    <scope>NUCLEOTIDE SEQUENCE [LARGE SCALE GENOMIC DNA]</scope>
    <source>
        <strain evidence="2 3">RSSK-12</strain>
    </source>
</reference>
<organism evidence="2 3">
    <name type="scientific">Aequorivita soesokkakensis</name>
    <dbReference type="NCBI Taxonomy" id="1385699"/>
    <lineage>
        <taxon>Bacteria</taxon>
        <taxon>Pseudomonadati</taxon>
        <taxon>Bacteroidota</taxon>
        <taxon>Flavobacteriia</taxon>
        <taxon>Flavobacteriales</taxon>
        <taxon>Flavobacteriaceae</taxon>
        <taxon>Aequorivita</taxon>
    </lineage>
</organism>
<dbReference type="InterPro" id="IPR039968">
    <property type="entry name" value="BcerS-like"/>
</dbReference>
<dbReference type="GO" id="GO:0016747">
    <property type="term" value="F:acyltransferase activity, transferring groups other than amino-acyl groups"/>
    <property type="evidence" value="ECO:0007669"/>
    <property type="project" value="InterPro"/>
</dbReference>
<name>A0A1A9LH99_9FLAO</name>
<keyword evidence="2" id="KW-0378">Hydrolase</keyword>
<evidence type="ECO:0000259" key="1">
    <source>
        <dbReference type="PROSITE" id="PS51186"/>
    </source>
</evidence>
<evidence type="ECO:0000313" key="3">
    <source>
        <dbReference type="Proteomes" id="UP000077552"/>
    </source>
</evidence>
<keyword evidence="3" id="KW-1185">Reference proteome</keyword>